<protein>
    <submittedName>
        <fullName evidence="1">FirrV-1-E1</fullName>
    </submittedName>
</protein>
<dbReference type="KEGG" id="vg:41332253"/>
<name>Q6XLW1_9PHYC</name>
<organism evidence="1">
    <name type="scientific">Feldmannia irregularis virus a</name>
    <dbReference type="NCBI Taxonomy" id="231992"/>
    <lineage>
        <taxon>Viruses</taxon>
        <taxon>Varidnaviria</taxon>
        <taxon>Bamfordvirae</taxon>
        <taxon>Nucleocytoviricota</taxon>
        <taxon>Megaviricetes</taxon>
        <taxon>Algavirales</taxon>
        <taxon>Phycodnaviridae</taxon>
        <taxon>Phaeovirus</taxon>
        <taxon>Phaeovirus irregularis</taxon>
    </lineage>
</organism>
<dbReference type="RefSeq" id="YP_009665602.1">
    <property type="nucleotide sequence ID" value="NC_043249.1"/>
</dbReference>
<dbReference type="EMBL" id="AY225137">
    <property type="protein sequence ID" value="AAR26950.1"/>
    <property type="molecule type" value="Genomic_DNA"/>
</dbReference>
<evidence type="ECO:0000313" key="1">
    <source>
        <dbReference type="EMBL" id="AAR26950.1"/>
    </source>
</evidence>
<dbReference type="SUPFAM" id="SSF49899">
    <property type="entry name" value="Concanavalin A-like lectins/glucanases"/>
    <property type="match status" value="1"/>
</dbReference>
<sequence>MTTTTPIVRYPMTSVDTLGTNAEGSSYHATATNVSIVSDATYGNVAYFSGDGTSRIDMNTIPTDVLSGSATRGVSFWVNFDEINGNYNVYTQGRASDGLGNFVHVKIGYQNTNVRVEYGVSNVHMWHTTTLLPDTWYMFAMTYDGSVSRTYWDGNLVVEDTTVPDTTAGLVNLGKNFLYGADFKGKMTDFRIYDFALSLENIQSLQADGPSLQIELGATVYPHFAQLTWADNDSNSSSTYDITVSENGGAEVTVASSVTGTEFSAYNLNDGSVYDFRLYSDGTVLGRNLGQATPVIDSTSLTSMSSVLSNDLSVFTSDVVSEIQPLMDSSFETNDRIKVRVSVHNSTTVSTTTFVKSGDSIPLNSNYILTPFVPNGSSGQFFNLEMSDSSTKTLEFDESNSTILIDGAAYSVGDTLVLDGKTCTLGSLS</sequence>
<dbReference type="Pfam" id="PF13385">
    <property type="entry name" value="Laminin_G_3"/>
    <property type="match status" value="1"/>
</dbReference>
<reference evidence="1" key="1">
    <citation type="journal article" date="2003" name="J. Mol. Evol.">
        <title>Comparisons of two large phaeoviral genomes and evolutionary implications.</title>
        <authorList>
            <person name="Delaroque N."/>
            <person name="Boland W."/>
            <person name="Muller D.G."/>
            <person name="Knippers R."/>
        </authorList>
    </citation>
    <scope>NUCLEOTIDE SEQUENCE</scope>
    <source>
        <strain evidence="1">FirrV-1</strain>
    </source>
</reference>
<dbReference type="GeneID" id="41332253"/>
<dbReference type="InterPro" id="IPR013320">
    <property type="entry name" value="ConA-like_dom_sf"/>
</dbReference>
<reference evidence="1" key="2">
    <citation type="submission" date="2003-01" db="EMBL/GenBank/DDBJ databases">
        <title>Partial Nucleotide Sequence of the Feldmannia irregularis Virus FirrV-1 Genome: On the Evolution of Large Phaeoviral Genomes.</title>
        <authorList>
            <person name="Delaroque N."/>
            <person name="Knippers R."/>
            <person name="Mueller D.G."/>
            <person name="Boland W."/>
        </authorList>
    </citation>
    <scope>NUCLEOTIDE SEQUENCE</scope>
    <source>
        <strain evidence="1">FirrV-1</strain>
    </source>
</reference>
<proteinExistence type="predicted"/>
<accession>Q6XLW1</accession>
<dbReference type="Gene3D" id="2.60.120.200">
    <property type="match status" value="1"/>
</dbReference>